<dbReference type="Gene3D" id="3.40.50.300">
    <property type="entry name" value="P-loop containing nucleotide triphosphate hydrolases"/>
    <property type="match status" value="1"/>
</dbReference>
<evidence type="ECO:0000259" key="6">
    <source>
        <dbReference type="PROSITE" id="PS50045"/>
    </source>
</evidence>
<dbReference type="Gene3D" id="1.10.8.60">
    <property type="match status" value="1"/>
</dbReference>
<accession>A0A841GCU9</accession>
<sequence>MTIPKQQIIGSSEIWHQLLQRASQVALLNRPVLIVGERGTGKELIAERIHYLSSRWQRPYLQINCAAMQENLLESELFGHEAGAFTGATRSRSGLFERADGGTLFLDELATASLPVQEKLLRVIEYGRFERLGGSKTLQVDVRVVAACNEDLPTLVEQGRFRGDLLDRLAFDVLNLPPLRYRREDISELAEHFALRMCRELGYDYFPGFTAQARQQLLEYDWPGNVRELKNVVERSIYRHADPLTLVRDIVLDPFGSPWRSFPTDTSSRTADPPGLASPEQAAIPVSCDLKAELAALEQKLIRQMLELQHFHQRRTAEALGLTYDQLRAALRKYPQLLIRSRAGRN</sequence>
<dbReference type="AlphaFoldDB" id="A0A841GCU9"/>
<dbReference type="RefSeq" id="WP_188027689.1">
    <property type="nucleotide sequence ID" value="NZ_JACHGR010000011.1"/>
</dbReference>
<dbReference type="SMART" id="SM00382">
    <property type="entry name" value="AAA"/>
    <property type="match status" value="1"/>
</dbReference>
<keyword evidence="2" id="KW-0067">ATP-binding</keyword>
<organism evidence="7 8">
    <name type="scientific">Tolumonas osonensis</name>
    <dbReference type="NCBI Taxonomy" id="675874"/>
    <lineage>
        <taxon>Bacteria</taxon>
        <taxon>Pseudomonadati</taxon>
        <taxon>Pseudomonadota</taxon>
        <taxon>Gammaproteobacteria</taxon>
        <taxon>Aeromonadales</taxon>
        <taxon>Aeromonadaceae</taxon>
        <taxon>Tolumonas</taxon>
    </lineage>
</organism>
<evidence type="ECO:0000256" key="3">
    <source>
        <dbReference type="ARBA" id="ARBA00023015"/>
    </source>
</evidence>
<dbReference type="InterPro" id="IPR002078">
    <property type="entry name" value="Sigma_54_int"/>
</dbReference>
<dbReference type="PROSITE" id="PS50045">
    <property type="entry name" value="SIGMA54_INTERACT_4"/>
    <property type="match status" value="1"/>
</dbReference>
<keyword evidence="4" id="KW-0238">DNA-binding</keyword>
<evidence type="ECO:0000313" key="8">
    <source>
        <dbReference type="Proteomes" id="UP000585721"/>
    </source>
</evidence>
<dbReference type="InterPro" id="IPR025943">
    <property type="entry name" value="Sigma_54_int_dom_ATP-bd_2"/>
</dbReference>
<evidence type="ECO:0000256" key="2">
    <source>
        <dbReference type="ARBA" id="ARBA00022840"/>
    </source>
</evidence>
<dbReference type="GO" id="GO:0043565">
    <property type="term" value="F:sequence-specific DNA binding"/>
    <property type="evidence" value="ECO:0007669"/>
    <property type="project" value="InterPro"/>
</dbReference>
<dbReference type="PANTHER" id="PTHR32071">
    <property type="entry name" value="TRANSCRIPTIONAL REGULATORY PROTEIN"/>
    <property type="match status" value="1"/>
</dbReference>
<keyword evidence="1" id="KW-0547">Nucleotide-binding</keyword>
<keyword evidence="8" id="KW-1185">Reference proteome</keyword>
<reference evidence="7 8" key="1">
    <citation type="submission" date="2020-08" db="EMBL/GenBank/DDBJ databases">
        <title>Genomic Encyclopedia of Type Strains, Phase IV (KMG-IV): sequencing the most valuable type-strain genomes for metagenomic binning, comparative biology and taxonomic classification.</title>
        <authorList>
            <person name="Goeker M."/>
        </authorList>
    </citation>
    <scope>NUCLEOTIDE SEQUENCE [LARGE SCALE GENOMIC DNA]</scope>
    <source>
        <strain evidence="7 8">DSM 22975</strain>
    </source>
</reference>
<dbReference type="PROSITE" id="PS00688">
    <property type="entry name" value="SIGMA54_INTERACT_3"/>
    <property type="match status" value="1"/>
</dbReference>
<dbReference type="CDD" id="cd00009">
    <property type="entry name" value="AAA"/>
    <property type="match status" value="1"/>
</dbReference>
<dbReference type="InterPro" id="IPR014317">
    <property type="entry name" value="Transcription_activator_PspF"/>
</dbReference>
<dbReference type="InterPro" id="IPR003593">
    <property type="entry name" value="AAA+_ATPase"/>
</dbReference>
<dbReference type="Pfam" id="PF00158">
    <property type="entry name" value="Sigma54_activat"/>
    <property type="match status" value="1"/>
</dbReference>
<keyword evidence="5" id="KW-0804">Transcription</keyword>
<dbReference type="Gene3D" id="1.10.10.60">
    <property type="entry name" value="Homeodomain-like"/>
    <property type="match status" value="1"/>
</dbReference>
<dbReference type="PROSITE" id="PS00676">
    <property type="entry name" value="SIGMA54_INTERACT_2"/>
    <property type="match status" value="1"/>
</dbReference>
<name>A0A841GCU9_9GAMM</name>
<dbReference type="SUPFAM" id="SSF52540">
    <property type="entry name" value="P-loop containing nucleoside triphosphate hydrolases"/>
    <property type="match status" value="1"/>
</dbReference>
<evidence type="ECO:0000313" key="7">
    <source>
        <dbReference type="EMBL" id="MBB6056974.1"/>
    </source>
</evidence>
<keyword evidence="3" id="KW-0805">Transcription regulation</keyword>
<comment type="caution">
    <text evidence="7">The sequence shown here is derived from an EMBL/GenBank/DDBJ whole genome shotgun (WGS) entry which is preliminary data.</text>
</comment>
<dbReference type="GO" id="GO:0005524">
    <property type="term" value="F:ATP binding"/>
    <property type="evidence" value="ECO:0007669"/>
    <property type="project" value="UniProtKB-KW"/>
</dbReference>
<feature type="domain" description="Sigma-54 factor interaction" evidence="6">
    <location>
        <begin position="8"/>
        <end position="238"/>
    </location>
</feature>
<dbReference type="PANTHER" id="PTHR32071:SF38">
    <property type="entry name" value="PSP OPERON TRANSCRIPTIONAL ACTIVATOR"/>
    <property type="match status" value="1"/>
</dbReference>
<dbReference type="EMBL" id="JACHGR010000011">
    <property type="protein sequence ID" value="MBB6056974.1"/>
    <property type="molecule type" value="Genomic_DNA"/>
</dbReference>
<proteinExistence type="predicted"/>
<evidence type="ECO:0000256" key="1">
    <source>
        <dbReference type="ARBA" id="ARBA00022741"/>
    </source>
</evidence>
<dbReference type="FunFam" id="3.40.50.300:FF:000006">
    <property type="entry name" value="DNA-binding transcriptional regulator NtrC"/>
    <property type="match status" value="1"/>
</dbReference>
<dbReference type="Pfam" id="PF25601">
    <property type="entry name" value="AAA_lid_14"/>
    <property type="match status" value="1"/>
</dbReference>
<evidence type="ECO:0000256" key="5">
    <source>
        <dbReference type="ARBA" id="ARBA00023163"/>
    </source>
</evidence>
<dbReference type="NCBIfam" id="TIGR02974">
    <property type="entry name" value="phageshock_pspF"/>
    <property type="match status" value="1"/>
</dbReference>
<dbReference type="InterPro" id="IPR058031">
    <property type="entry name" value="AAA_lid_NorR"/>
</dbReference>
<dbReference type="GO" id="GO:0006355">
    <property type="term" value="P:regulation of DNA-templated transcription"/>
    <property type="evidence" value="ECO:0007669"/>
    <property type="project" value="InterPro"/>
</dbReference>
<dbReference type="Proteomes" id="UP000585721">
    <property type="component" value="Unassembled WGS sequence"/>
</dbReference>
<dbReference type="InterPro" id="IPR027417">
    <property type="entry name" value="P-loop_NTPase"/>
</dbReference>
<dbReference type="InterPro" id="IPR002197">
    <property type="entry name" value="HTH_Fis"/>
</dbReference>
<dbReference type="InterPro" id="IPR025944">
    <property type="entry name" value="Sigma_54_int_dom_CS"/>
</dbReference>
<dbReference type="SUPFAM" id="SSF46689">
    <property type="entry name" value="Homeodomain-like"/>
    <property type="match status" value="1"/>
</dbReference>
<protein>
    <submittedName>
        <fullName evidence="7">Psp operon transcriptional activator</fullName>
    </submittedName>
</protein>
<gene>
    <name evidence="7" type="ORF">HNR75_002921</name>
</gene>
<dbReference type="Pfam" id="PF02954">
    <property type="entry name" value="HTH_8"/>
    <property type="match status" value="1"/>
</dbReference>
<evidence type="ECO:0000256" key="4">
    <source>
        <dbReference type="ARBA" id="ARBA00023125"/>
    </source>
</evidence>
<dbReference type="InterPro" id="IPR009057">
    <property type="entry name" value="Homeodomain-like_sf"/>
</dbReference>